<reference evidence="1" key="1">
    <citation type="submission" date="2022-11" db="EMBL/GenBank/DDBJ databases">
        <title>Chromosomal genome sequence assembly and mating type (MAT) locus characterization of the leprose asexual lichenized fungus Lepraria neglecta (Nyl.) Erichsen.</title>
        <authorList>
            <person name="Allen J.L."/>
            <person name="Pfeffer B."/>
        </authorList>
    </citation>
    <scope>NUCLEOTIDE SEQUENCE</scope>
    <source>
        <strain evidence="1">Allen 5258</strain>
    </source>
</reference>
<dbReference type="Proteomes" id="UP001276659">
    <property type="component" value="Unassembled WGS sequence"/>
</dbReference>
<evidence type="ECO:0000313" key="2">
    <source>
        <dbReference type="Proteomes" id="UP001276659"/>
    </source>
</evidence>
<dbReference type="AlphaFoldDB" id="A0AAE0DIM0"/>
<evidence type="ECO:0000313" key="1">
    <source>
        <dbReference type="EMBL" id="KAK3170966.1"/>
    </source>
</evidence>
<proteinExistence type="predicted"/>
<dbReference type="EMBL" id="JASNWA010000008">
    <property type="protein sequence ID" value="KAK3170966.1"/>
    <property type="molecule type" value="Genomic_DNA"/>
</dbReference>
<protein>
    <submittedName>
        <fullName evidence="1">Uncharacterized protein</fullName>
    </submittedName>
</protein>
<gene>
    <name evidence="1" type="ORF">OEA41_003050</name>
</gene>
<comment type="caution">
    <text evidence="1">The sequence shown here is derived from an EMBL/GenBank/DDBJ whole genome shotgun (WGS) entry which is preliminary data.</text>
</comment>
<keyword evidence="2" id="KW-1185">Reference proteome</keyword>
<sequence length="179" mass="20358">MPDILTVLFVLDFLKNSPKVKSDELPPECEPCMICQEQYGTVTNDGILEHPEEYEEEEDDDDDDYDIYYIHDAEYIRVAIEGIVDEPERTQALSTAAIRECELYLRLSRAGAQLPPLNTGLEGRAGGGGLSHACAQALAEEIKRRGGFNLLLIREFEMRDRLEQFMLRMRGVSGRFGRR</sequence>
<organism evidence="1 2">
    <name type="scientific">Lepraria neglecta</name>
    <dbReference type="NCBI Taxonomy" id="209136"/>
    <lineage>
        <taxon>Eukaryota</taxon>
        <taxon>Fungi</taxon>
        <taxon>Dikarya</taxon>
        <taxon>Ascomycota</taxon>
        <taxon>Pezizomycotina</taxon>
        <taxon>Lecanoromycetes</taxon>
        <taxon>OSLEUM clade</taxon>
        <taxon>Lecanoromycetidae</taxon>
        <taxon>Lecanorales</taxon>
        <taxon>Lecanorineae</taxon>
        <taxon>Stereocaulaceae</taxon>
        <taxon>Lepraria</taxon>
    </lineage>
</organism>
<accession>A0AAE0DIM0</accession>
<name>A0AAE0DIM0_9LECA</name>